<organism evidence="2 3">
    <name type="scientific">Vibrio galatheae</name>
    <dbReference type="NCBI Taxonomy" id="579748"/>
    <lineage>
        <taxon>Bacteria</taxon>
        <taxon>Pseudomonadati</taxon>
        <taxon>Pseudomonadota</taxon>
        <taxon>Gammaproteobacteria</taxon>
        <taxon>Vibrionales</taxon>
        <taxon>Vibrionaceae</taxon>
        <taxon>Vibrio</taxon>
    </lineage>
</organism>
<evidence type="ECO:0000313" key="2">
    <source>
        <dbReference type="EMBL" id="KJY84267.1"/>
    </source>
</evidence>
<dbReference type="PATRIC" id="fig|579748.3.peg.1142"/>
<dbReference type="RefSeq" id="WP_045954709.1">
    <property type="nucleotide sequence ID" value="NZ_JXXV01000011.1"/>
</dbReference>
<dbReference type="Proteomes" id="UP000033673">
    <property type="component" value="Unassembled WGS sequence"/>
</dbReference>
<gene>
    <name evidence="2" type="ORF">TW81_05590</name>
</gene>
<name>A0A0F4NMF3_9VIBR</name>
<evidence type="ECO:0000259" key="1">
    <source>
        <dbReference type="Pfam" id="PF00027"/>
    </source>
</evidence>
<dbReference type="InterPro" id="IPR000595">
    <property type="entry name" value="cNMP-bd_dom"/>
</dbReference>
<accession>A0A0F4NMF3</accession>
<dbReference type="CDD" id="cd00038">
    <property type="entry name" value="CAP_ED"/>
    <property type="match status" value="1"/>
</dbReference>
<keyword evidence="3" id="KW-1185">Reference proteome</keyword>
<comment type="caution">
    <text evidence="2">The sequence shown here is derived from an EMBL/GenBank/DDBJ whole genome shotgun (WGS) entry which is preliminary data.</text>
</comment>
<dbReference type="SUPFAM" id="SSF51206">
    <property type="entry name" value="cAMP-binding domain-like"/>
    <property type="match status" value="1"/>
</dbReference>
<dbReference type="InterPro" id="IPR018490">
    <property type="entry name" value="cNMP-bd_dom_sf"/>
</dbReference>
<dbReference type="OrthoDB" id="9798104at2"/>
<feature type="domain" description="Cyclic nucleotide-binding" evidence="1">
    <location>
        <begin position="30"/>
        <end position="112"/>
    </location>
</feature>
<proteinExistence type="predicted"/>
<dbReference type="Gene3D" id="2.60.120.10">
    <property type="entry name" value="Jelly Rolls"/>
    <property type="match status" value="1"/>
</dbReference>
<evidence type="ECO:0000313" key="3">
    <source>
        <dbReference type="Proteomes" id="UP000033673"/>
    </source>
</evidence>
<dbReference type="STRING" id="579748.TW81_05590"/>
<sequence>MFAAFQQQLANNGFTTQEISQLESVARLIELPTRHILLNQGEVAGEIYFLLDGICHSSYLTEKGKAFSKEFYWENDWIIGFEGLIKQQPSPYLLESLTPCSILSLPIATLRDWRNNKHSIYLKLLEAQLMFKENKERFMLLYSPEERYQLFCQHFPHLIERLNDYQIAAYLGITPISLSRIKKRSQS</sequence>
<reference evidence="2 3" key="1">
    <citation type="journal article" date="2015" name="BMC Genomics">
        <title>Genome mining reveals unlocked bioactive potential of marine Gram-negative bacteria.</title>
        <authorList>
            <person name="Machado H."/>
            <person name="Sonnenschein E.C."/>
            <person name="Melchiorsen J."/>
            <person name="Gram L."/>
        </authorList>
    </citation>
    <scope>NUCLEOTIDE SEQUENCE [LARGE SCALE GENOMIC DNA]</scope>
    <source>
        <strain evidence="2 3">S2757</strain>
    </source>
</reference>
<dbReference type="InterPro" id="IPR014710">
    <property type="entry name" value="RmlC-like_jellyroll"/>
</dbReference>
<dbReference type="AlphaFoldDB" id="A0A0F4NMF3"/>
<dbReference type="FunFam" id="2.60.120.10:FF:000237">
    <property type="entry name" value="Transcription regulator, Crp family"/>
    <property type="match status" value="1"/>
</dbReference>
<dbReference type="EMBL" id="JXXV01000011">
    <property type="protein sequence ID" value="KJY84267.1"/>
    <property type="molecule type" value="Genomic_DNA"/>
</dbReference>
<dbReference type="Pfam" id="PF00027">
    <property type="entry name" value="cNMP_binding"/>
    <property type="match status" value="1"/>
</dbReference>
<protein>
    <submittedName>
        <fullName evidence="2">Crp/Fnr family transcriptional regulator</fullName>
    </submittedName>
</protein>